<proteinExistence type="predicted"/>
<dbReference type="InterPro" id="IPR029058">
    <property type="entry name" value="AB_hydrolase_fold"/>
</dbReference>
<accession>A0ABS2JZK1</accession>
<sequence length="347" mass="37069">MRPLKTLLKIVLGLAITGVIVIAGVVVAFRLSPWPEALLLRHGGALLGDRTPEVVAALSKHVPSGVASRLNVTYGEDYPDSSLDVFFPEHVSGALPTIVWIHGGAFVAGSKDQLRPYLQILASHGYTAVGVEYAKAPERKYPTPVLQLAQALTYVQAHAASLHVDPQRIVLAGDSAGAHMAVQEVLAITNPAYAHEAGIPAALLPGQLRGVVLFSGAYDMSLVPKTGKYAGFLKNLFWAYLGSANPDTSPQYRYLSVVNFVTRAFPPAFVSTGNGDPLLPHSEHLIQALRNNGVPVDAMLFPNAVPPLPHEYEMNLDIPAGREALGQLLQDLATWTGAAEETSTPTR</sequence>
<keyword evidence="5" id="KW-1185">Reference proteome</keyword>
<dbReference type="InterPro" id="IPR050300">
    <property type="entry name" value="GDXG_lipolytic_enzyme"/>
</dbReference>
<dbReference type="Gene3D" id="3.40.50.1820">
    <property type="entry name" value="alpha/beta hydrolase"/>
    <property type="match status" value="1"/>
</dbReference>
<name>A0ABS2JZK1_9GAMM</name>
<gene>
    <name evidence="4" type="ORF">ISP19_03485</name>
</gene>
<reference evidence="4" key="1">
    <citation type="submission" date="2020-10" db="EMBL/GenBank/DDBJ databases">
        <title>Phylogeny of dyella-like bacteria.</title>
        <authorList>
            <person name="Fu J."/>
        </authorList>
    </citation>
    <scope>NUCLEOTIDE SEQUENCE</scope>
    <source>
        <strain evidence="4">DHOC52</strain>
    </source>
</reference>
<evidence type="ECO:0000313" key="4">
    <source>
        <dbReference type="EMBL" id="MBM7124431.1"/>
    </source>
</evidence>
<organism evidence="4 5">
    <name type="scientific">Dyella flava</name>
    <dbReference type="NCBI Taxonomy" id="1920170"/>
    <lineage>
        <taxon>Bacteria</taxon>
        <taxon>Pseudomonadati</taxon>
        <taxon>Pseudomonadota</taxon>
        <taxon>Gammaproteobacteria</taxon>
        <taxon>Lysobacterales</taxon>
        <taxon>Rhodanobacteraceae</taxon>
        <taxon>Dyella</taxon>
    </lineage>
</organism>
<feature type="domain" description="Alpha/beta hydrolase fold-3" evidence="3">
    <location>
        <begin position="98"/>
        <end position="304"/>
    </location>
</feature>
<dbReference type="Pfam" id="PF07859">
    <property type="entry name" value="Abhydrolase_3"/>
    <property type="match status" value="1"/>
</dbReference>
<keyword evidence="2" id="KW-0812">Transmembrane</keyword>
<evidence type="ECO:0000256" key="1">
    <source>
        <dbReference type="ARBA" id="ARBA00022801"/>
    </source>
</evidence>
<dbReference type="PANTHER" id="PTHR48081">
    <property type="entry name" value="AB HYDROLASE SUPERFAMILY PROTEIN C4A8.06C"/>
    <property type="match status" value="1"/>
</dbReference>
<protein>
    <submittedName>
        <fullName evidence="4">Alpha/beta hydrolase</fullName>
    </submittedName>
</protein>
<comment type="caution">
    <text evidence="4">The sequence shown here is derived from an EMBL/GenBank/DDBJ whole genome shotgun (WGS) entry which is preliminary data.</text>
</comment>
<dbReference type="PANTHER" id="PTHR48081:SF6">
    <property type="entry name" value="PEPTIDASE S9 PROLYL OLIGOPEPTIDASE CATALYTIC DOMAIN-CONTAINING PROTEIN"/>
    <property type="match status" value="1"/>
</dbReference>
<dbReference type="Proteomes" id="UP001430149">
    <property type="component" value="Unassembled WGS sequence"/>
</dbReference>
<dbReference type="EMBL" id="JADIKE010000027">
    <property type="protein sequence ID" value="MBM7124431.1"/>
    <property type="molecule type" value="Genomic_DNA"/>
</dbReference>
<keyword evidence="2" id="KW-1133">Transmembrane helix</keyword>
<dbReference type="GO" id="GO:0016787">
    <property type="term" value="F:hydrolase activity"/>
    <property type="evidence" value="ECO:0007669"/>
    <property type="project" value="UniProtKB-KW"/>
</dbReference>
<keyword evidence="2" id="KW-0472">Membrane</keyword>
<dbReference type="InterPro" id="IPR013094">
    <property type="entry name" value="AB_hydrolase_3"/>
</dbReference>
<evidence type="ECO:0000313" key="5">
    <source>
        <dbReference type="Proteomes" id="UP001430149"/>
    </source>
</evidence>
<keyword evidence="1 4" id="KW-0378">Hydrolase</keyword>
<evidence type="ECO:0000259" key="3">
    <source>
        <dbReference type="Pfam" id="PF07859"/>
    </source>
</evidence>
<evidence type="ECO:0000256" key="2">
    <source>
        <dbReference type="SAM" id="Phobius"/>
    </source>
</evidence>
<dbReference type="RefSeq" id="WP_204679938.1">
    <property type="nucleotide sequence ID" value="NZ_BSNR01000017.1"/>
</dbReference>
<feature type="transmembrane region" description="Helical" evidence="2">
    <location>
        <begin position="7"/>
        <end position="29"/>
    </location>
</feature>
<dbReference type="SUPFAM" id="SSF53474">
    <property type="entry name" value="alpha/beta-Hydrolases"/>
    <property type="match status" value="1"/>
</dbReference>